<sequence>MMASSTPVLLPVSKLQRVKSVVGLWPQVMEQQPFHGLHHVRRQGDRPEVIQLTRMWFLGDWNDAGCLPQLGNPPLSQAQVEYALEGVSQLPRTGLQKSRPAPKASSEQGSSSDKKERPMSTMSEASNYTGGSDYSTFPGSPATTVTTATTTSTSSTRPSRSSKKIHNFGKRSNSIKRNPNAPVVKSSWLYKQDSTGMKLWKKRWFVLSDMCLFYYQAATHPNMRTYYFCTDTAKEMESWMKVMTDAALVHTEPVRRMDKLKVDQRTPQELNNLLNHRVLTRPEIQNNERNREPVRQHSLSRADDKRPKDLEKHNGQREREYYTLQRDGERYSLKKDGVSYMLQKDGERYLLHKDGEKYLLQKDGEKSFLKKDGEVCAIHRDIEKYAVQKVDEKHKVTLTEEKYAPSKDGEKYLVAKDGEKYALQKVGDRHTLQKDGQKYVPQKEVKRQLSLKEERYSTMREMENKYGTIQVVDKYGTLKEVKKYSTLREGDKYAALRDTEKYATVRGGDKYGFQRDPSAERSLTKISSIKLQPAQAAAIAAAVSASRQGQANLSVQKPTQVNGSGSTAGEQTGECSLAEVDSSLAGGPGKSPAPVQEPEKGLSRTNSMQQLEHWVRTHRTRGLDDDTRSVTSYQTLPRNMPSHRAQIVPRYPEGYRTLPRNSIMRPDSICSVAGSVYDRALRPTSTTLTTAEKRRSMRDDTMWQLYEWQQRQAFSRQSLAQPTAVGHYGTLPSTKTMGNISEHAVTHSIPTSPSHGSLALYSTFSPPRQQVPHNSSSSHSEVSSPVLRGDVTLDHRHRTHLTKYGYTPDRRSIAVGVLPQTITPQSLQGKTPEELTLLLIKLRRQQAELNSLREHTVAQLMALGMEGPNAKISPDDYKDGSFIQRTEEPDIDTKLSRLCEQDKAVRMLEEKLQQLHREKHTLETALLSASQELSEQSGSNGAATQSLVQQRDVLQNGLLSTCRELSRVHNELERSWREYDRLGADVTQAKSNLLEQLEALGSPQTEPPSQRHIQIQKELWRIQDVMEALAKNKPQRSTDSSFPGSKPLSSLQKNEQAPDYRLYKSEPELTTVKEEVDEANGEDKDKTETSPEGKDTAASKAPPYPVGIVPPRTKSPRSPPESTTIASYVTLRKTKKPESRSDRPRSAVDPAGFGEREVGRTRMSVEEQLERIRRNQEASSLREKKRETPSRSPSFNKDNPFVILQEMQRVEKVKNDKREEVQQDRDVILRSVKEQQADTNSIDNELCESQRAVILDLGTEPQRVEIVNLQPFEDDESREQDLTSSPTNTTTENSFQTPEPETPSPEPREEEPDVTQQTTREERLEKSLDSSNQRSADNKKHNNNNNNMLASQTFTLIPSEGSEQDSKPTSDQNGTGETAATGKEGQAVPDPKQEPGDNNESGAGMDVKSGRGAAEQGDDPSPAAHADKETALPAEKADNDEGEPGGKLSEPEKSPVQGSLASSTDSAQEGSRVLKQEQREGESVSSSPPTERTKSGERAEHGTKRRASVELTSSDGEPLSRMDSEDSIGSTLMDMESTASSGRSTPAMLNGHGGGAVVGGGSVPAGGKSLSYTCCWDHCLLLFPSSPDLAEHIRTTHVDGQRGGVFVCLWKGCKVYNTPSTSQSWLQRHMLTHSGDKPFKCVVGGCNATFASQGGLARHVPTHFSSQSSSKVSSQGKVKEESPSKAGLNKRRKLKNKHRRSLPRPHDFFDAQTMDAIRHRAICLNLATHIESLGNGHSVVFHSTVIARRKEDSGKVKVLLHWTPEDILPDVWVNESDRLQQKTKVVHLSKLPTDTAVLLDPNIYRMFF</sequence>
<dbReference type="Proteomes" id="UP000831701">
    <property type="component" value="Chromosome 10"/>
</dbReference>
<name>A0ACB8WF99_9TELE</name>
<evidence type="ECO:0000313" key="1">
    <source>
        <dbReference type="EMBL" id="KAI3366521.1"/>
    </source>
</evidence>
<comment type="caution">
    <text evidence="1">The sequence shown here is derived from an EMBL/GenBank/DDBJ whole genome shotgun (WGS) entry which is preliminary data.</text>
</comment>
<gene>
    <name evidence="1" type="ORF">L3Q82_000653</name>
</gene>
<accession>A0ACB8WF99</accession>
<protein>
    <submittedName>
        <fullName evidence="1">Uncharacterized protein</fullName>
    </submittedName>
</protein>
<dbReference type="EMBL" id="CM041540">
    <property type="protein sequence ID" value="KAI3366521.1"/>
    <property type="molecule type" value="Genomic_DNA"/>
</dbReference>
<organism evidence="1 2">
    <name type="scientific">Scortum barcoo</name>
    <name type="common">barcoo grunter</name>
    <dbReference type="NCBI Taxonomy" id="214431"/>
    <lineage>
        <taxon>Eukaryota</taxon>
        <taxon>Metazoa</taxon>
        <taxon>Chordata</taxon>
        <taxon>Craniata</taxon>
        <taxon>Vertebrata</taxon>
        <taxon>Euteleostomi</taxon>
        <taxon>Actinopterygii</taxon>
        <taxon>Neopterygii</taxon>
        <taxon>Teleostei</taxon>
        <taxon>Neoteleostei</taxon>
        <taxon>Acanthomorphata</taxon>
        <taxon>Eupercaria</taxon>
        <taxon>Centrarchiformes</taxon>
        <taxon>Terapontoidei</taxon>
        <taxon>Terapontidae</taxon>
        <taxon>Scortum</taxon>
    </lineage>
</organism>
<keyword evidence="2" id="KW-1185">Reference proteome</keyword>
<reference evidence="1" key="1">
    <citation type="submission" date="2022-04" db="EMBL/GenBank/DDBJ databases">
        <title>Jade perch genome.</title>
        <authorList>
            <person name="Chao B."/>
        </authorList>
    </citation>
    <scope>NUCLEOTIDE SEQUENCE</scope>
    <source>
        <strain evidence="1">CB-2022</strain>
    </source>
</reference>
<evidence type="ECO:0000313" key="2">
    <source>
        <dbReference type="Proteomes" id="UP000831701"/>
    </source>
</evidence>
<proteinExistence type="predicted"/>